<dbReference type="InterPro" id="IPR005467">
    <property type="entry name" value="His_kinase_dom"/>
</dbReference>
<dbReference type="InterPro" id="IPR004358">
    <property type="entry name" value="Sig_transdc_His_kin-like_C"/>
</dbReference>
<dbReference type="InterPro" id="IPR035965">
    <property type="entry name" value="PAS-like_dom_sf"/>
</dbReference>
<dbReference type="InterPro" id="IPR036890">
    <property type="entry name" value="HATPase_C_sf"/>
</dbReference>
<evidence type="ECO:0000259" key="5">
    <source>
        <dbReference type="PROSITE" id="PS50109"/>
    </source>
</evidence>
<name>A0A508TUI1_9BRAD</name>
<dbReference type="InterPro" id="IPR036097">
    <property type="entry name" value="HisK_dim/P_sf"/>
</dbReference>
<dbReference type="PANTHER" id="PTHR43065">
    <property type="entry name" value="SENSOR HISTIDINE KINASE"/>
    <property type="match status" value="1"/>
</dbReference>
<feature type="modified residue" description="4-aspartylphosphate" evidence="4">
    <location>
        <position position="506"/>
    </location>
</feature>
<dbReference type="InterPro" id="IPR003594">
    <property type="entry name" value="HATPase_dom"/>
</dbReference>
<dbReference type="PANTHER" id="PTHR43065:SF49">
    <property type="entry name" value="HISTIDINE KINASE"/>
    <property type="match status" value="1"/>
</dbReference>
<feature type="domain" description="Response regulatory" evidence="6">
    <location>
        <begin position="456"/>
        <end position="572"/>
    </location>
</feature>
<dbReference type="EC" id="2.7.13.3" evidence="2"/>
<keyword evidence="3 4" id="KW-0597">Phosphoprotein</keyword>
<gene>
    <name evidence="7" type="ORF">CI1B_71270</name>
</gene>
<dbReference type="Gene3D" id="3.40.50.2300">
    <property type="match status" value="1"/>
</dbReference>
<dbReference type="AlphaFoldDB" id="A0A508TUI1"/>
<dbReference type="SMART" id="SM00387">
    <property type="entry name" value="HATPase_c"/>
    <property type="match status" value="1"/>
</dbReference>
<dbReference type="InterPro" id="IPR003661">
    <property type="entry name" value="HisK_dim/P_dom"/>
</dbReference>
<feature type="domain" description="Histidine kinase" evidence="5">
    <location>
        <begin position="213"/>
        <end position="436"/>
    </location>
</feature>
<keyword evidence="8" id="KW-1185">Reference proteome</keyword>
<dbReference type="Proteomes" id="UP000328092">
    <property type="component" value="Unassembled WGS sequence"/>
</dbReference>
<dbReference type="SUPFAM" id="SSF52172">
    <property type="entry name" value="CheY-like"/>
    <property type="match status" value="1"/>
</dbReference>
<dbReference type="CDD" id="cd00082">
    <property type="entry name" value="HisKA"/>
    <property type="match status" value="1"/>
</dbReference>
<organism evidence="7 8">
    <name type="scientific">Bradyrhizobium ivorense</name>
    <dbReference type="NCBI Taxonomy" id="2511166"/>
    <lineage>
        <taxon>Bacteria</taxon>
        <taxon>Pseudomonadati</taxon>
        <taxon>Pseudomonadota</taxon>
        <taxon>Alphaproteobacteria</taxon>
        <taxon>Hyphomicrobiales</taxon>
        <taxon>Nitrobacteraceae</taxon>
        <taxon>Bradyrhizobium</taxon>
    </lineage>
</organism>
<dbReference type="InterPro" id="IPR001789">
    <property type="entry name" value="Sig_transdc_resp-reg_receiver"/>
</dbReference>
<evidence type="ECO:0000256" key="2">
    <source>
        <dbReference type="ARBA" id="ARBA00012438"/>
    </source>
</evidence>
<protein>
    <recommendedName>
        <fullName evidence="2">histidine kinase</fullName>
        <ecNumber evidence="2">2.7.13.3</ecNumber>
    </recommendedName>
</protein>
<dbReference type="Gene3D" id="3.30.565.10">
    <property type="entry name" value="Histidine kinase-like ATPase, C-terminal domain"/>
    <property type="match status" value="1"/>
</dbReference>
<dbReference type="InterPro" id="IPR011006">
    <property type="entry name" value="CheY-like_superfamily"/>
</dbReference>
<evidence type="ECO:0000259" key="6">
    <source>
        <dbReference type="PROSITE" id="PS50110"/>
    </source>
</evidence>
<evidence type="ECO:0000313" key="7">
    <source>
        <dbReference type="EMBL" id="VIO77944.1"/>
    </source>
</evidence>
<dbReference type="SUPFAM" id="SSF47384">
    <property type="entry name" value="Homodimeric domain of signal transducing histidine kinase"/>
    <property type="match status" value="1"/>
</dbReference>
<dbReference type="PROSITE" id="PS50110">
    <property type="entry name" value="RESPONSE_REGULATORY"/>
    <property type="match status" value="1"/>
</dbReference>
<dbReference type="SMART" id="SM00388">
    <property type="entry name" value="HisKA"/>
    <property type="match status" value="1"/>
</dbReference>
<dbReference type="Gene3D" id="3.30.450.20">
    <property type="entry name" value="PAS domain"/>
    <property type="match status" value="1"/>
</dbReference>
<dbReference type="PRINTS" id="PR00344">
    <property type="entry name" value="BCTRLSENSOR"/>
</dbReference>
<proteinExistence type="predicted"/>
<evidence type="ECO:0000313" key="8">
    <source>
        <dbReference type="Proteomes" id="UP000328092"/>
    </source>
</evidence>
<dbReference type="Pfam" id="PF02518">
    <property type="entry name" value="HATPase_c"/>
    <property type="match status" value="1"/>
</dbReference>
<comment type="caution">
    <text evidence="7">The sequence shown here is derived from an EMBL/GenBank/DDBJ whole genome shotgun (WGS) entry which is preliminary data.</text>
</comment>
<reference evidence="7" key="1">
    <citation type="submission" date="2019-02" db="EMBL/GenBank/DDBJ databases">
        <authorList>
            <person name="Pothier F.J."/>
        </authorList>
    </citation>
    <scope>NUCLEOTIDE SEQUENCE</scope>
    <source>
        <strain evidence="7">CI-1B</strain>
    </source>
</reference>
<evidence type="ECO:0000256" key="1">
    <source>
        <dbReference type="ARBA" id="ARBA00000085"/>
    </source>
</evidence>
<dbReference type="Gene3D" id="1.10.287.130">
    <property type="match status" value="1"/>
</dbReference>
<dbReference type="SUPFAM" id="SSF55785">
    <property type="entry name" value="PYP-like sensor domain (PAS domain)"/>
    <property type="match status" value="1"/>
</dbReference>
<dbReference type="GO" id="GO:0000155">
    <property type="term" value="F:phosphorelay sensor kinase activity"/>
    <property type="evidence" value="ECO:0007669"/>
    <property type="project" value="InterPro"/>
</dbReference>
<dbReference type="EMBL" id="CAADFC020000029">
    <property type="protein sequence ID" value="VIO77944.1"/>
    <property type="molecule type" value="Genomic_DNA"/>
</dbReference>
<sequence length="582" mass="64067">MDRAYRCKEDNLQTPSPPMPDFKALFEAAPGLYLVLTPPEFRIAAASDAYLRATRTERAAILGRALFDVFPDNPDDPAADGVRNLRASLERVVQFRKPDTMSVQKYDIRKPEAEGGGFEERYWSPRNSPVFGPGGQLSYIIHRVEDVTQFIHLKHRGVEQDKLADQLRERTEQMEAEIFMRAREVEAAREQLEAEQKLRQVQKMEAVGHLTGGIAHDFNNILTVITGLIDILAEAVEHDAALSSVTKMISDAASRGAEVTKHLLAFSRQQPLQPREADLNTLVQDTARLLRPSLGEQIEIETSLEPDAWPAFIDPNHMATALLNLAVNARDAMPDGGKLMLETSNVILDETYAASNLDVRAGEYVMVAVSDTGAGIPETIREKVFEPFFTTKDTGKGTGLGLSMVYGFIKQSDGHLKIYSEEGHGTSIKLYLPRSSGDMEEAEPPAAVDARGGNETILVVEDDPLVRNYVSAQLEQLGYRTLVTANGPEALAAIDKGFVCDVLFTDVIMSGGMNGRQVADAVLAKLPSVRVLFTSGYTEDAIFHHGRLDPDVTLLAKPYRKSDLARMIRQVLTQPPAPVSAK</sequence>
<dbReference type="SUPFAM" id="SSF55874">
    <property type="entry name" value="ATPase domain of HSP90 chaperone/DNA topoisomerase II/histidine kinase"/>
    <property type="match status" value="1"/>
</dbReference>
<evidence type="ECO:0000256" key="3">
    <source>
        <dbReference type="ARBA" id="ARBA00022553"/>
    </source>
</evidence>
<evidence type="ECO:0000256" key="4">
    <source>
        <dbReference type="PROSITE-ProRule" id="PRU00169"/>
    </source>
</evidence>
<dbReference type="SMART" id="SM00448">
    <property type="entry name" value="REC"/>
    <property type="match status" value="1"/>
</dbReference>
<dbReference type="PROSITE" id="PS50109">
    <property type="entry name" value="HIS_KIN"/>
    <property type="match status" value="1"/>
</dbReference>
<comment type="catalytic activity">
    <reaction evidence="1">
        <text>ATP + protein L-histidine = ADP + protein N-phospho-L-histidine.</text>
        <dbReference type="EC" id="2.7.13.3"/>
    </reaction>
</comment>
<accession>A0A508TUI1</accession>
<dbReference type="Pfam" id="PF00072">
    <property type="entry name" value="Response_reg"/>
    <property type="match status" value="1"/>
</dbReference>